<name>A0AAP5LKQ0_PAEAM</name>
<dbReference type="AlphaFoldDB" id="A0AAP5LKQ0"/>
<gene>
    <name evidence="2" type="ORF">J2W91_000629</name>
</gene>
<dbReference type="Proteomes" id="UP001254832">
    <property type="component" value="Unassembled WGS sequence"/>
</dbReference>
<feature type="non-terminal residue" evidence="2">
    <location>
        <position position="65"/>
    </location>
</feature>
<accession>A0AAP5LKQ0</accession>
<proteinExistence type="predicted"/>
<keyword evidence="1" id="KW-0472">Membrane</keyword>
<evidence type="ECO:0000313" key="2">
    <source>
        <dbReference type="EMBL" id="MDR6722181.1"/>
    </source>
</evidence>
<keyword evidence="1" id="KW-1133">Transmembrane helix</keyword>
<sequence>MKLFKFNRIKALSIILFIETILLFLVLTICYNLYFHYTNTKKMINKTIDCYQYFYNGFIDLARIV</sequence>
<keyword evidence="1" id="KW-0812">Transmembrane</keyword>
<reference evidence="2" key="1">
    <citation type="submission" date="2023-07" db="EMBL/GenBank/DDBJ databases">
        <title>Sorghum-associated microbial communities from plants grown in Nebraska, USA.</title>
        <authorList>
            <person name="Schachtman D."/>
        </authorList>
    </citation>
    <scope>NUCLEOTIDE SEQUENCE</scope>
    <source>
        <strain evidence="2">BE80</strain>
    </source>
</reference>
<evidence type="ECO:0000313" key="3">
    <source>
        <dbReference type="Proteomes" id="UP001254832"/>
    </source>
</evidence>
<protein>
    <submittedName>
        <fullName evidence="2">Uncharacterized protein</fullName>
    </submittedName>
</protein>
<feature type="transmembrane region" description="Helical" evidence="1">
    <location>
        <begin position="12"/>
        <end position="34"/>
    </location>
</feature>
<evidence type="ECO:0000256" key="1">
    <source>
        <dbReference type="SAM" id="Phobius"/>
    </source>
</evidence>
<organism evidence="2 3">
    <name type="scientific">Paenibacillus amylolyticus</name>
    <dbReference type="NCBI Taxonomy" id="1451"/>
    <lineage>
        <taxon>Bacteria</taxon>
        <taxon>Bacillati</taxon>
        <taxon>Bacillota</taxon>
        <taxon>Bacilli</taxon>
        <taxon>Bacillales</taxon>
        <taxon>Paenibacillaceae</taxon>
        <taxon>Paenibacillus</taxon>
    </lineage>
</organism>
<comment type="caution">
    <text evidence="2">The sequence shown here is derived from an EMBL/GenBank/DDBJ whole genome shotgun (WGS) entry which is preliminary data.</text>
</comment>
<dbReference type="EMBL" id="JAVDTR010000002">
    <property type="protein sequence ID" value="MDR6722181.1"/>
    <property type="molecule type" value="Genomic_DNA"/>
</dbReference>